<dbReference type="STRING" id="1048205.AB852_08685"/>
<evidence type="ECO:0000313" key="3">
    <source>
        <dbReference type="EMBL" id="OKH95154.1"/>
    </source>
</evidence>
<protein>
    <submittedName>
        <fullName evidence="3">Uncharacterized protein</fullName>
    </submittedName>
</protein>
<dbReference type="PANTHER" id="PTHR43808">
    <property type="entry name" value="ACETYLORNITHINE DEACETYLASE"/>
    <property type="match status" value="1"/>
</dbReference>
<dbReference type="PANTHER" id="PTHR43808:SF8">
    <property type="entry name" value="PEPTIDASE M20 DIMERISATION DOMAIN-CONTAINING PROTEIN"/>
    <property type="match status" value="1"/>
</dbReference>
<dbReference type="GO" id="GO:0016787">
    <property type="term" value="F:hydrolase activity"/>
    <property type="evidence" value="ECO:0007669"/>
    <property type="project" value="UniProtKB-KW"/>
</dbReference>
<dbReference type="AlphaFoldDB" id="A0A1Q4VBD4"/>
<evidence type="ECO:0000256" key="2">
    <source>
        <dbReference type="ARBA" id="ARBA00022833"/>
    </source>
</evidence>
<dbReference type="SUPFAM" id="SSF53187">
    <property type="entry name" value="Zn-dependent exopeptidases"/>
    <property type="match status" value="1"/>
</dbReference>
<dbReference type="InterPro" id="IPR002933">
    <property type="entry name" value="Peptidase_M20"/>
</dbReference>
<dbReference type="EMBL" id="LFBV01000002">
    <property type="protein sequence ID" value="OKH95154.1"/>
    <property type="molecule type" value="Genomic_DNA"/>
</dbReference>
<dbReference type="PROSITE" id="PS00758">
    <property type="entry name" value="ARGE_DAPE_CPG2_1"/>
    <property type="match status" value="1"/>
</dbReference>
<keyword evidence="2" id="KW-0862">Zinc</keyword>
<name>A0A1Q4VBD4_9ACTN</name>
<dbReference type="InterPro" id="IPR050072">
    <property type="entry name" value="Peptidase_M20A"/>
</dbReference>
<gene>
    <name evidence="3" type="ORF">AB852_08685</name>
</gene>
<keyword evidence="4" id="KW-1185">Reference proteome</keyword>
<evidence type="ECO:0000256" key="1">
    <source>
        <dbReference type="ARBA" id="ARBA00022801"/>
    </source>
</evidence>
<dbReference type="Pfam" id="PF01546">
    <property type="entry name" value="Peptidase_M20"/>
    <property type="match status" value="1"/>
</dbReference>
<keyword evidence="1" id="KW-0378">Hydrolase</keyword>
<dbReference type="InterPro" id="IPR001261">
    <property type="entry name" value="ArgE/DapE_CS"/>
</dbReference>
<organism evidence="3 4">
    <name type="scientific">Streptomyces uncialis</name>
    <dbReference type="NCBI Taxonomy" id="1048205"/>
    <lineage>
        <taxon>Bacteria</taxon>
        <taxon>Bacillati</taxon>
        <taxon>Actinomycetota</taxon>
        <taxon>Actinomycetes</taxon>
        <taxon>Kitasatosporales</taxon>
        <taxon>Streptomycetaceae</taxon>
        <taxon>Streptomyces</taxon>
    </lineage>
</organism>
<dbReference type="Gene3D" id="3.40.630.10">
    <property type="entry name" value="Zn peptidases"/>
    <property type="match status" value="1"/>
</dbReference>
<evidence type="ECO:0000313" key="4">
    <source>
        <dbReference type="Proteomes" id="UP000186455"/>
    </source>
</evidence>
<dbReference type="Proteomes" id="UP000186455">
    <property type="component" value="Unassembled WGS sequence"/>
</dbReference>
<dbReference type="Gene3D" id="1.10.150.900">
    <property type="match status" value="1"/>
</dbReference>
<proteinExistence type="predicted"/>
<reference evidence="3 4" key="1">
    <citation type="submission" date="2015-06" db="EMBL/GenBank/DDBJ databases">
        <title>Cloning and characterization of the uncialamcin biosynthetic gene cluster.</title>
        <authorList>
            <person name="Yan X."/>
            <person name="Huang T."/>
            <person name="Ge H."/>
            <person name="Shen B."/>
        </authorList>
    </citation>
    <scope>NUCLEOTIDE SEQUENCE [LARGE SCALE GENOMIC DNA]</scope>
    <source>
        <strain evidence="3 4">DCA2648</strain>
    </source>
</reference>
<sequence length="544" mass="58250">MRACVPAPVAAGEPSRRSLLSVGVGAVTVAFGATATPAEALAPNATVTAPLQTARSGTGPATFTSAAAVDPVALASAMIRHDTGNPGDGALTLPHARMLRHLFEDAGARTETVETPKAGNVHFFARVPAAGPTDKKPLLLLGHSDVVPAIGDPWTVDPFGGEVKDGRLYGRGALDMKGTNAAFAAALVRHLREGARFDREVIFWSDCDEEQGSHGVRWLLDKYPGKVEPGVVLTEGGWILNQKDETTPMLASLTCSDRRAILVQVETRAYATHTSKPNEGQAVVRLGRALELLGDFRAPIRPNALSRTYFKELSRATRDRAFAAALRDMLSARTQPARNEAGERAIRASGHPELHNAMMRTTLAFVGADAGYYTSIIPGRASARMLVGFLPGGDDPATVVRGLRELIADHAVLSVVARAGETEQQALERFTGYLAVPASTVDTDIFRMWRRAVTVTHGKVATTAAQFEAVTSAVPFREKGIPVYGMYPYTVDRDALRRMHGTDEYIKVEELRRGTETVYQLLAQLRVPRGSGSATRGREGATGG</sequence>
<comment type="caution">
    <text evidence="3">The sequence shown here is derived from an EMBL/GenBank/DDBJ whole genome shotgun (WGS) entry which is preliminary data.</text>
</comment>
<accession>A0A1Q4VBD4</accession>